<proteinExistence type="predicted"/>
<reference evidence="1" key="1">
    <citation type="journal article" date="2019" name="MBio">
        <title>Virus Genomes from Deep Sea Sediments Expand the Ocean Megavirome and Support Independent Origins of Viral Gigantism.</title>
        <authorList>
            <person name="Backstrom D."/>
            <person name="Yutin N."/>
            <person name="Jorgensen S.L."/>
            <person name="Dharamshi J."/>
            <person name="Homa F."/>
            <person name="Zaremba-Niedwiedzka K."/>
            <person name="Spang A."/>
            <person name="Wolf Y.I."/>
            <person name="Koonin E.V."/>
            <person name="Ettema T.J."/>
        </authorList>
    </citation>
    <scope>NUCLEOTIDE SEQUENCE</scope>
</reference>
<dbReference type="Gene3D" id="1.25.40.20">
    <property type="entry name" value="Ankyrin repeat-containing domain"/>
    <property type="match status" value="1"/>
</dbReference>
<gene>
    <name evidence="1" type="ORF">LCPAC103_01270</name>
</gene>
<organism evidence="1">
    <name type="scientific">Pithovirus LCPAC103</name>
    <dbReference type="NCBI Taxonomy" id="2506588"/>
    <lineage>
        <taxon>Viruses</taxon>
        <taxon>Pithoviruses</taxon>
    </lineage>
</organism>
<protein>
    <submittedName>
        <fullName evidence="1">Ankyrin repeat protein</fullName>
    </submittedName>
</protein>
<dbReference type="Pfam" id="PF00023">
    <property type="entry name" value="Ank"/>
    <property type="match status" value="1"/>
</dbReference>
<evidence type="ECO:0000313" key="1">
    <source>
        <dbReference type="EMBL" id="QBK90446.1"/>
    </source>
</evidence>
<sequence>MSIDLISSEDEENYVVRGLLSKLRGERLTEEDRYGPGSRNEYVPYMIGGSGWMYSQREIELMRQLADNGWTIVTGPCGKYSTTALHIAYYHNNQLMIDFLLEMGADPNVRNYRGKLPQEMRI</sequence>
<dbReference type="PROSITE" id="PS50088">
    <property type="entry name" value="ANK_REPEAT"/>
    <property type="match status" value="1"/>
</dbReference>
<dbReference type="PROSITE" id="PS50297">
    <property type="entry name" value="ANK_REP_REGION"/>
    <property type="match status" value="1"/>
</dbReference>
<name>A0A481Z4D0_9VIRU</name>
<dbReference type="SUPFAM" id="SSF48403">
    <property type="entry name" value="Ankyrin repeat"/>
    <property type="match status" value="1"/>
</dbReference>
<dbReference type="InterPro" id="IPR002110">
    <property type="entry name" value="Ankyrin_rpt"/>
</dbReference>
<dbReference type="EMBL" id="MK500486">
    <property type="protein sequence ID" value="QBK90446.1"/>
    <property type="molecule type" value="Genomic_DNA"/>
</dbReference>
<accession>A0A481Z4D0</accession>
<dbReference type="InterPro" id="IPR036770">
    <property type="entry name" value="Ankyrin_rpt-contain_sf"/>
</dbReference>